<accession>A3U7W3</accession>
<evidence type="ECO:0000259" key="2">
    <source>
        <dbReference type="Pfam" id="PF02698"/>
    </source>
</evidence>
<gene>
    <name evidence="3" type="ordered locus">CA2559_06205</name>
</gene>
<evidence type="ECO:0000256" key="1">
    <source>
        <dbReference type="SAM" id="Phobius"/>
    </source>
</evidence>
<evidence type="ECO:0000313" key="3">
    <source>
        <dbReference type="EMBL" id="EAP88330.1"/>
    </source>
</evidence>
<dbReference type="OrthoDB" id="9782395at2"/>
<dbReference type="InterPro" id="IPR003848">
    <property type="entry name" value="DUF218"/>
</dbReference>
<dbReference type="InterPro" id="IPR051599">
    <property type="entry name" value="Cell_Envelope_Assoc"/>
</dbReference>
<feature type="transmembrane region" description="Helical" evidence="1">
    <location>
        <begin position="7"/>
        <end position="27"/>
    </location>
</feature>
<organism evidence="3 4">
    <name type="scientific">Croceibacter atlanticus (strain ATCC BAA-628 / JCM 21780 / CIP 108009 / IAM 15332 / KCTC 12090 / HTCC2559)</name>
    <dbReference type="NCBI Taxonomy" id="216432"/>
    <lineage>
        <taxon>Bacteria</taxon>
        <taxon>Pseudomonadati</taxon>
        <taxon>Bacteroidota</taxon>
        <taxon>Flavobacteriia</taxon>
        <taxon>Flavobacteriales</taxon>
        <taxon>Flavobacteriaceae</taxon>
        <taxon>Croceibacter</taxon>
    </lineage>
</organism>
<dbReference type="GO" id="GO:0005886">
    <property type="term" value="C:plasma membrane"/>
    <property type="evidence" value="ECO:0007669"/>
    <property type="project" value="TreeGrafter"/>
</dbReference>
<dbReference type="EMBL" id="CP002046">
    <property type="protein sequence ID" value="EAP88330.1"/>
    <property type="molecule type" value="Genomic_DNA"/>
</dbReference>
<dbReference type="STRING" id="216432.CA2559_06205"/>
<dbReference type="RefSeq" id="WP_013187001.1">
    <property type="nucleotide sequence ID" value="NC_014230.1"/>
</dbReference>
<dbReference type="HOGENOM" id="CLU_051474_0_1_10"/>
<sequence>MAKIRTYLKYIVIICVAIYTVVLFVNWRVNSIGKPLMYNDINKAPSSYTVIVLGASVYANGNLSPILKDRVDTAYELYKSGKAQRFLLSGDHGQDNYDEVNAMKDYLNAKGVPDEVIFLDHAGFDTYDSMYRAKYIFKVDSAIVVTQQFHLPRALYIANALNLNYKGVTADKRTYQYLESLERREKIANIKAYWEVLINKKPTYLGEPVPITGDSKLSY</sequence>
<keyword evidence="1" id="KW-0472">Membrane</keyword>
<dbReference type="InterPro" id="IPR014729">
    <property type="entry name" value="Rossmann-like_a/b/a_fold"/>
</dbReference>
<proteinExistence type="predicted"/>
<protein>
    <recommendedName>
        <fullName evidence="2">DUF218 domain-containing protein</fullName>
    </recommendedName>
</protein>
<dbReference type="KEGG" id="cat:CA2559_06205"/>
<dbReference type="eggNOG" id="COG2949">
    <property type="taxonomic scope" value="Bacteria"/>
</dbReference>
<dbReference type="PANTHER" id="PTHR30336:SF6">
    <property type="entry name" value="INTEGRAL MEMBRANE PROTEIN"/>
    <property type="match status" value="1"/>
</dbReference>
<keyword evidence="1" id="KW-0812">Transmembrane</keyword>
<name>A3U7W3_CROAH</name>
<dbReference type="AlphaFoldDB" id="A3U7W3"/>
<dbReference type="CDD" id="cd06259">
    <property type="entry name" value="YdcF-like"/>
    <property type="match status" value="1"/>
</dbReference>
<dbReference type="InterPro" id="IPR029039">
    <property type="entry name" value="Flavoprotein-like_sf"/>
</dbReference>
<reference evidence="3 4" key="1">
    <citation type="journal article" date="2010" name="J. Bacteriol.">
        <title>The complete genome sequence of Croceibacter atlanticus HTCC2559T.</title>
        <authorList>
            <person name="Oh H.M."/>
            <person name="Kang I."/>
            <person name="Ferriera S."/>
            <person name="Giovannoni S.J."/>
            <person name="Cho J.C."/>
        </authorList>
    </citation>
    <scope>NUCLEOTIDE SEQUENCE [LARGE SCALE GENOMIC DNA]</scope>
    <source>
        <strain evidence="4">ATCC BAA-628 / HTCC2559 / KCTC 12090</strain>
    </source>
</reference>
<dbReference type="Gene3D" id="3.40.50.620">
    <property type="entry name" value="HUPs"/>
    <property type="match status" value="1"/>
</dbReference>
<feature type="domain" description="DUF218" evidence="2">
    <location>
        <begin position="50"/>
        <end position="168"/>
    </location>
</feature>
<dbReference type="GeneID" id="89453024"/>
<dbReference type="SUPFAM" id="SSF52218">
    <property type="entry name" value="Flavoproteins"/>
    <property type="match status" value="1"/>
</dbReference>
<keyword evidence="1" id="KW-1133">Transmembrane helix</keyword>
<dbReference type="Proteomes" id="UP000002297">
    <property type="component" value="Chromosome"/>
</dbReference>
<evidence type="ECO:0000313" key="4">
    <source>
        <dbReference type="Proteomes" id="UP000002297"/>
    </source>
</evidence>
<dbReference type="PANTHER" id="PTHR30336">
    <property type="entry name" value="INNER MEMBRANE PROTEIN, PROBABLE PERMEASE"/>
    <property type="match status" value="1"/>
</dbReference>
<dbReference type="Pfam" id="PF02698">
    <property type="entry name" value="DUF218"/>
    <property type="match status" value="1"/>
</dbReference>
<keyword evidence="4" id="KW-1185">Reference proteome</keyword>